<feature type="region of interest" description="Disordered" evidence="1">
    <location>
        <begin position="132"/>
        <end position="164"/>
    </location>
</feature>
<protein>
    <submittedName>
        <fullName evidence="3">Uncharacterized protein</fullName>
    </submittedName>
</protein>
<keyword evidence="2" id="KW-0732">Signal</keyword>
<dbReference type="PROSITE" id="PS51257">
    <property type="entry name" value="PROKAR_LIPOPROTEIN"/>
    <property type="match status" value="1"/>
</dbReference>
<name>A0A1H5RGQ8_9PSEU</name>
<gene>
    <name evidence="3" type="ORF">SAMN05421837_114116</name>
</gene>
<dbReference type="RefSeq" id="WP_086678482.1">
    <property type="nucleotide sequence ID" value="NZ_FNUJ01000014.1"/>
</dbReference>
<feature type="compositionally biased region" description="Low complexity" evidence="1">
    <location>
        <begin position="30"/>
        <end position="43"/>
    </location>
</feature>
<keyword evidence="4" id="KW-1185">Reference proteome</keyword>
<feature type="compositionally biased region" description="Pro residues" evidence="1">
    <location>
        <begin position="142"/>
        <end position="152"/>
    </location>
</feature>
<evidence type="ECO:0000313" key="4">
    <source>
        <dbReference type="Proteomes" id="UP000198878"/>
    </source>
</evidence>
<dbReference type="AlphaFoldDB" id="A0A1H5RGQ8"/>
<evidence type="ECO:0000256" key="2">
    <source>
        <dbReference type="SAM" id="SignalP"/>
    </source>
</evidence>
<dbReference type="STRING" id="218821.SAMN05421837_114116"/>
<proteinExistence type="predicted"/>
<dbReference type="EMBL" id="FNUJ01000014">
    <property type="protein sequence ID" value="SEF37556.1"/>
    <property type="molecule type" value="Genomic_DNA"/>
</dbReference>
<evidence type="ECO:0000313" key="3">
    <source>
        <dbReference type="EMBL" id="SEF37556.1"/>
    </source>
</evidence>
<dbReference type="Proteomes" id="UP000198878">
    <property type="component" value="Unassembled WGS sequence"/>
</dbReference>
<feature type="chain" id="PRO_5039377631" evidence="2">
    <location>
        <begin position="22"/>
        <end position="164"/>
    </location>
</feature>
<evidence type="ECO:0000256" key="1">
    <source>
        <dbReference type="SAM" id="MobiDB-lite"/>
    </source>
</evidence>
<feature type="compositionally biased region" description="Polar residues" evidence="1">
    <location>
        <begin position="154"/>
        <end position="164"/>
    </location>
</feature>
<organism evidence="3 4">
    <name type="scientific">Amycolatopsis pretoriensis</name>
    <dbReference type="NCBI Taxonomy" id="218821"/>
    <lineage>
        <taxon>Bacteria</taxon>
        <taxon>Bacillati</taxon>
        <taxon>Actinomycetota</taxon>
        <taxon>Actinomycetes</taxon>
        <taxon>Pseudonocardiales</taxon>
        <taxon>Pseudonocardiaceae</taxon>
        <taxon>Amycolatopsis</taxon>
    </lineage>
</organism>
<feature type="signal peptide" evidence="2">
    <location>
        <begin position="1"/>
        <end position="21"/>
    </location>
</feature>
<feature type="region of interest" description="Disordered" evidence="1">
    <location>
        <begin position="19"/>
        <end position="104"/>
    </location>
</feature>
<sequence>MTKFWWSAAAAVLLAGCASTAAPGDPPAAPGESAPATSGIPAEPTGPPESDPPSTSEPDPPGALGSPIDYQSTQVGSGDRLAEDVRESILGQLDEDTRNLGCPRPRCGITVRITGGETDCAKLLTPPERVERGGVIVIHTGPCPPTGDPVPPAESTSDTPSETP</sequence>
<reference evidence="4" key="1">
    <citation type="submission" date="2016-10" db="EMBL/GenBank/DDBJ databases">
        <authorList>
            <person name="Varghese N."/>
            <person name="Submissions S."/>
        </authorList>
    </citation>
    <scope>NUCLEOTIDE SEQUENCE [LARGE SCALE GENOMIC DNA]</scope>
    <source>
        <strain evidence="4">DSM 44654</strain>
    </source>
</reference>
<dbReference type="OrthoDB" id="3638589at2"/>
<accession>A0A1H5RGQ8</accession>